<reference evidence="2" key="2">
    <citation type="submission" date="2023-06" db="EMBL/GenBank/DDBJ databases">
        <authorList>
            <consortium name="Lawrence Berkeley National Laboratory"/>
            <person name="Haridas S."/>
            <person name="Hensen N."/>
            <person name="Bonometti L."/>
            <person name="Westerberg I."/>
            <person name="Brannstrom I.O."/>
            <person name="Guillou S."/>
            <person name="Cros-Aarteil S."/>
            <person name="Calhoun S."/>
            <person name="Kuo A."/>
            <person name="Mondo S."/>
            <person name="Pangilinan J."/>
            <person name="Riley R."/>
            <person name="Labutti K."/>
            <person name="Andreopoulos B."/>
            <person name="Lipzen A."/>
            <person name="Chen C."/>
            <person name="Yanf M."/>
            <person name="Daum C."/>
            <person name="Ng V."/>
            <person name="Clum A."/>
            <person name="Steindorff A."/>
            <person name="Ohm R."/>
            <person name="Martin F."/>
            <person name="Silar P."/>
            <person name="Natvig D."/>
            <person name="Lalanne C."/>
            <person name="Gautier V."/>
            <person name="Ament-Velasquez S.L."/>
            <person name="Kruys A."/>
            <person name="Hutchinson M.I."/>
            <person name="Powell A.J."/>
            <person name="Barry K."/>
            <person name="Miller A.N."/>
            <person name="Grigoriev I.V."/>
            <person name="Debuchy R."/>
            <person name="Gladieux P."/>
            <person name="Thoren M.H."/>
            <person name="Johannesson H."/>
        </authorList>
    </citation>
    <scope>NUCLEOTIDE SEQUENCE</scope>
    <source>
        <strain evidence="2">CBS 314.62</strain>
    </source>
</reference>
<keyword evidence="1" id="KW-0472">Membrane</keyword>
<dbReference type="Proteomes" id="UP001270362">
    <property type="component" value="Unassembled WGS sequence"/>
</dbReference>
<sequence length="385" mass="41403">MDTTARRPRPALYRPKTPLTLLLLPPLLLAVLTVTTLFHISTPNLYMLYSQCHARARLPFLTHSPLLPSFVATPLCYTASFFTSALASLRTLGPMAVVFAFVAGLLAVSTVESARICNAPAVLIAYPAGLWLVFDMVGGAVVWELVILPAFFKRGREIVAARWSGEGGETAGREDPLFGEAMRHLRRMAEIVAIPVAVAVGFVVPTVVMLVTGWAGAVLVWLFFPVWVAAVRAAVRSAVMAVLRRDGEGGRSWEGSFHLEGSRVAVVGMYALPVVCSVVAQGLLVWSVFVHGDDRKEMTRATSGFVFVDMAFVALTVLYWMVVEAGWKVAAVMAAASAVLGPGAGVCVGWVYRERMVDLDRSVTVVAVGARSGDASPTEDTPLLR</sequence>
<name>A0AAE1CB74_9PEZI</name>
<proteinExistence type="predicted"/>
<keyword evidence="1" id="KW-0812">Transmembrane</keyword>
<feature type="transmembrane region" description="Helical" evidence="1">
    <location>
        <begin position="66"/>
        <end position="89"/>
    </location>
</feature>
<evidence type="ECO:0000256" key="1">
    <source>
        <dbReference type="SAM" id="Phobius"/>
    </source>
</evidence>
<keyword evidence="1" id="KW-1133">Transmembrane helix</keyword>
<evidence type="ECO:0000313" key="3">
    <source>
        <dbReference type="Proteomes" id="UP001270362"/>
    </source>
</evidence>
<comment type="caution">
    <text evidence="2">The sequence shown here is derived from an EMBL/GenBank/DDBJ whole genome shotgun (WGS) entry which is preliminary data.</text>
</comment>
<gene>
    <name evidence="2" type="ORF">B0T22DRAFT_243434</name>
</gene>
<feature type="transmembrane region" description="Helical" evidence="1">
    <location>
        <begin position="191"/>
        <end position="212"/>
    </location>
</feature>
<accession>A0AAE1CB74</accession>
<organism evidence="2 3">
    <name type="scientific">Podospora appendiculata</name>
    <dbReference type="NCBI Taxonomy" id="314037"/>
    <lineage>
        <taxon>Eukaryota</taxon>
        <taxon>Fungi</taxon>
        <taxon>Dikarya</taxon>
        <taxon>Ascomycota</taxon>
        <taxon>Pezizomycotina</taxon>
        <taxon>Sordariomycetes</taxon>
        <taxon>Sordariomycetidae</taxon>
        <taxon>Sordariales</taxon>
        <taxon>Podosporaceae</taxon>
        <taxon>Podospora</taxon>
    </lineage>
</organism>
<feature type="transmembrane region" description="Helical" evidence="1">
    <location>
        <begin position="21"/>
        <end position="40"/>
    </location>
</feature>
<feature type="transmembrane region" description="Helical" evidence="1">
    <location>
        <begin position="218"/>
        <end position="243"/>
    </location>
</feature>
<reference evidence="2" key="1">
    <citation type="journal article" date="2023" name="Mol. Phylogenet. Evol.">
        <title>Genome-scale phylogeny and comparative genomics of the fungal order Sordariales.</title>
        <authorList>
            <person name="Hensen N."/>
            <person name="Bonometti L."/>
            <person name="Westerberg I."/>
            <person name="Brannstrom I.O."/>
            <person name="Guillou S."/>
            <person name="Cros-Aarteil S."/>
            <person name="Calhoun S."/>
            <person name="Haridas S."/>
            <person name="Kuo A."/>
            <person name="Mondo S."/>
            <person name="Pangilinan J."/>
            <person name="Riley R."/>
            <person name="LaButti K."/>
            <person name="Andreopoulos B."/>
            <person name="Lipzen A."/>
            <person name="Chen C."/>
            <person name="Yan M."/>
            <person name="Daum C."/>
            <person name="Ng V."/>
            <person name="Clum A."/>
            <person name="Steindorff A."/>
            <person name="Ohm R.A."/>
            <person name="Martin F."/>
            <person name="Silar P."/>
            <person name="Natvig D.O."/>
            <person name="Lalanne C."/>
            <person name="Gautier V."/>
            <person name="Ament-Velasquez S.L."/>
            <person name="Kruys A."/>
            <person name="Hutchinson M.I."/>
            <person name="Powell A.J."/>
            <person name="Barry K."/>
            <person name="Miller A.N."/>
            <person name="Grigoriev I.V."/>
            <person name="Debuchy R."/>
            <person name="Gladieux P."/>
            <person name="Hiltunen Thoren M."/>
            <person name="Johannesson H."/>
        </authorList>
    </citation>
    <scope>NUCLEOTIDE SEQUENCE</scope>
    <source>
        <strain evidence="2">CBS 314.62</strain>
    </source>
</reference>
<feature type="transmembrane region" description="Helical" evidence="1">
    <location>
        <begin position="128"/>
        <end position="152"/>
    </location>
</feature>
<feature type="transmembrane region" description="Helical" evidence="1">
    <location>
        <begin position="329"/>
        <end position="352"/>
    </location>
</feature>
<feature type="transmembrane region" description="Helical" evidence="1">
    <location>
        <begin position="264"/>
        <end position="289"/>
    </location>
</feature>
<dbReference type="EMBL" id="JAULSO010000003">
    <property type="protein sequence ID" value="KAK3686252.1"/>
    <property type="molecule type" value="Genomic_DNA"/>
</dbReference>
<dbReference type="AlphaFoldDB" id="A0AAE1CB74"/>
<evidence type="ECO:0000313" key="2">
    <source>
        <dbReference type="EMBL" id="KAK3686252.1"/>
    </source>
</evidence>
<feature type="transmembrane region" description="Helical" evidence="1">
    <location>
        <begin position="96"/>
        <end position="116"/>
    </location>
</feature>
<keyword evidence="3" id="KW-1185">Reference proteome</keyword>
<protein>
    <submittedName>
        <fullName evidence="2">Uncharacterized protein</fullName>
    </submittedName>
</protein>
<feature type="transmembrane region" description="Helical" evidence="1">
    <location>
        <begin position="301"/>
        <end position="322"/>
    </location>
</feature>